<dbReference type="RefSeq" id="WP_272169061.1">
    <property type="nucleotide sequence ID" value="NZ_JAQOSL010000007.1"/>
</dbReference>
<evidence type="ECO:0000256" key="3">
    <source>
        <dbReference type="ARBA" id="ARBA00022496"/>
    </source>
</evidence>
<evidence type="ECO:0000313" key="14">
    <source>
        <dbReference type="Proteomes" id="UP001596112"/>
    </source>
</evidence>
<dbReference type="InterPro" id="IPR015853">
    <property type="entry name" value="ABC_transpr_FbpC"/>
</dbReference>
<dbReference type="PANTHER" id="PTHR42781:SF5">
    <property type="entry name" value="PUTRESCINE TRANSPORT ATP-BINDING PROTEIN POTG"/>
    <property type="match status" value="1"/>
</dbReference>
<evidence type="ECO:0000256" key="11">
    <source>
        <dbReference type="SAM" id="MobiDB-lite"/>
    </source>
</evidence>
<dbReference type="GO" id="GO:0005524">
    <property type="term" value="F:ATP binding"/>
    <property type="evidence" value="ECO:0007669"/>
    <property type="project" value="UniProtKB-KW"/>
</dbReference>
<proteinExistence type="predicted"/>
<evidence type="ECO:0000259" key="12">
    <source>
        <dbReference type="PROSITE" id="PS50893"/>
    </source>
</evidence>
<feature type="domain" description="ABC transporter" evidence="12">
    <location>
        <begin position="60"/>
        <end position="294"/>
    </location>
</feature>
<evidence type="ECO:0000256" key="6">
    <source>
        <dbReference type="ARBA" id="ARBA00022840"/>
    </source>
</evidence>
<evidence type="ECO:0000256" key="2">
    <source>
        <dbReference type="ARBA" id="ARBA00022475"/>
    </source>
</evidence>
<dbReference type="PANTHER" id="PTHR42781">
    <property type="entry name" value="SPERMIDINE/PUTRESCINE IMPORT ATP-BINDING PROTEIN POTA"/>
    <property type="match status" value="1"/>
</dbReference>
<dbReference type="InterPro" id="IPR027417">
    <property type="entry name" value="P-loop_NTPase"/>
</dbReference>
<organism evidence="13 14">
    <name type="scientific">Streptomyces heilongjiangensis</name>
    <dbReference type="NCBI Taxonomy" id="945052"/>
    <lineage>
        <taxon>Bacteria</taxon>
        <taxon>Bacillati</taxon>
        <taxon>Actinomycetota</taxon>
        <taxon>Actinomycetes</taxon>
        <taxon>Kitasatosporales</taxon>
        <taxon>Streptomycetaceae</taxon>
        <taxon>Streptomyces</taxon>
    </lineage>
</organism>
<dbReference type="SUPFAM" id="SSF52540">
    <property type="entry name" value="P-loop containing nucleoside triphosphate hydrolases"/>
    <property type="match status" value="1"/>
</dbReference>
<dbReference type="InterPro" id="IPR013611">
    <property type="entry name" value="Transp-assoc_OB_typ2"/>
</dbReference>
<dbReference type="Gene3D" id="2.40.50.450">
    <property type="match status" value="1"/>
</dbReference>
<dbReference type="InterPro" id="IPR050093">
    <property type="entry name" value="ABC_SmlMolc_Importer"/>
</dbReference>
<keyword evidence="9" id="KW-0406">Ion transport</keyword>
<name>A0ABW1B6Z5_9ACTN</name>
<dbReference type="PROSITE" id="PS50893">
    <property type="entry name" value="ABC_TRANSPORTER_2"/>
    <property type="match status" value="1"/>
</dbReference>
<dbReference type="Proteomes" id="UP001596112">
    <property type="component" value="Unassembled WGS sequence"/>
</dbReference>
<dbReference type="Pfam" id="PF00005">
    <property type="entry name" value="ABC_tran"/>
    <property type="match status" value="1"/>
</dbReference>
<keyword evidence="10" id="KW-0472">Membrane</keyword>
<dbReference type="InterPro" id="IPR003439">
    <property type="entry name" value="ABC_transporter-like_ATP-bd"/>
</dbReference>
<dbReference type="InterPro" id="IPR003593">
    <property type="entry name" value="AAA+_ATPase"/>
</dbReference>
<gene>
    <name evidence="13" type="ORF">ACFQGO_13300</name>
</gene>
<feature type="compositionally biased region" description="Basic and acidic residues" evidence="11">
    <location>
        <begin position="14"/>
        <end position="29"/>
    </location>
</feature>
<evidence type="ECO:0000256" key="7">
    <source>
        <dbReference type="ARBA" id="ARBA00022967"/>
    </source>
</evidence>
<accession>A0ABW1B6Z5</accession>
<keyword evidence="5" id="KW-0547">Nucleotide-binding</keyword>
<keyword evidence="6 13" id="KW-0067">ATP-binding</keyword>
<sequence length="406" mass="42197">MNESYTSEPGTHAPDTHRPAADEQHRIEQEPSQGRVRNADANEPQATHPPHPDDPDGGGLHVEGLTKSYAPGQDPVLRALRLTVPAGALAAVLGPSGGGKTTLLRIVAGFLRADAGTVRLGGRTLSGPGVHVPPERRRIGIVPQEGALFPHLSVARNVAFGLTGESRAERRRRTGELLELVGLAGYGERMPHELSGGQQQRVALARALAPRPRLVLLDEPFNALDSALRTGVRADVRAALRATGATAVLVTHDQQEALSTADLVAVVRDGRVAQCATPQELYRRPADPWVAGFVGDAVLLPATVGADGTARTPLGAVPLAAPAQTPAAGSVLLRPEQLLLTPPAAEGAVRGTVTDVCFYGHDAMVTVAVEGHDAPVGIRVAGPLPVRPGDTTGVRVTGEATLHPAG</sequence>
<dbReference type="InterPro" id="IPR008995">
    <property type="entry name" value="Mo/tungstate-bd_C_term_dom"/>
</dbReference>
<dbReference type="InterPro" id="IPR017871">
    <property type="entry name" value="ABC_transporter-like_CS"/>
</dbReference>
<dbReference type="SUPFAM" id="SSF50331">
    <property type="entry name" value="MOP-like"/>
    <property type="match status" value="1"/>
</dbReference>
<keyword evidence="1" id="KW-0813">Transport</keyword>
<evidence type="ECO:0000256" key="8">
    <source>
        <dbReference type="ARBA" id="ARBA00023004"/>
    </source>
</evidence>
<protein>
    <submittedName>
        <fullName evidence="13">ABC transporter ATP-binding protein</fullName>
    </submittedName>
</protein>
<dbReference type="SMART" id="SM00382">
    <property type="entry name" value="AAA"/>
    <property type="match status" value="1"/>
</dbReference>
<keyword evidence="2" id="KW-1003">Cell membrane</keyword>
<keyword evidence="14" id="KW-1185">Reference proteome</keyword>
<keyword evidence="3" id="KW-0410">Iron transport</keyword>
<evidence type="ECO:0000256" key="10">
    <source>
        <dbReference type="ARBA" id="ARBA00023136"/>
    </source>
</evidence>
<evidence type="ECO:0000313" key="13">
    <source>
        <dbReference type="EMBL" id="MFC5808473.1"/>
    </source>
</evidence>
<dbReference type="CDD" id="cd03259">
    <property type="entry name" value="ABC_Carb_Solutes_like"/>
    <property type="match status" value="1"/>
</dbReference>
<comment type="caution">
    <text evidence="13">The sequence shown here is derived from an EMBL/GenBank/DDBJ whole genome shotgun (WGS) entry which is preliminary data.</text>
</comment>
<evidence type="ECO:0000256" key="1">
    <source>
        <dbReference type="ARBA" id="ARBA00022448"/>
    </source>
</evidence>
<dbReference type="Pfam" id="PF08402">
    <property type="entry name" value="TOBE_2"/>
    <property type="match status" value="1"/>
</dbReference>
<evidence type="ECO:0000256" key="5">
    <source>
        <dbReference type="ARBA" id="ARBA00022741"/>
    </source>
</evidence>
<keyword evidence="4" id="KW-0997">Cell inner membrane</keyword>
<evidence type="ECO:0000256" key="9">
    <source>
        <dbReference type="ARBA" id="ARBA00023065"/>
    </source>
</evidence>
<keyword evidence="8" id="KW-0408">Iron</keyword>
<reference evidence="14" key="1">
    <citation type="journal article" date="2019" name="Int. J. Syst. Evol. Microbiol.">
        <title>The Global Catalogue of Microorganisms (GCM) 10K type strain sequencing project: providing services to taxonomists for standard genome sequencing and annotation.</title>
        <authorList>
            <consortium name="The Broad Institute Genomics Platform"/>
            <consortium name="The Broad Institute Genome Sequencing Center for Infectious Disease"/>
            <person name="Wu L."/>
            <person name="Ma J."/>
        </authorList>
    </citation>
    <scope>NUCLEOTIDE SEQUENCE [LARGE SCALE GENOMIC DNA]</scope>
    <source>
        <strain evidence="14">JCM 9918</strain>
    </source>
</reference>
<feature type="region of interest" description="Disordered" evidence="11">
    <location>
        <begin position="1"/>
        <end position="69"/>
    </location>
</feature>
<dbReference type="PROSITE" id="PS00211">
    <property type="entry name" value="ABC_TRANSPORTER_1"/>
    <property type="match status" value="1"/>
</dbReference>
<evidence type="ECO:0000256" key="4">
    <source>
        <dbReference type="ARBA" id="ARBA00022519"/>
    </source>
</evidence>
<keyword evidence="7" id="KW-1278">Translocase</keyword>
<dbReference type="Gene3D" id="3.40.50.300">
    <property type="entry name" value="P-loop containing nucleotide triphosphate hydrolases"/>
    <property type="match status" value="1"/>
</dbReference>
<dbReference type="EMBL" id="JBHSNZ010000007">
    <property type="protein sequence ID" value="MFC5808473.1"/>
    <property type="molecule type" value="Genomic_DNA"/>
</dbReference>